<dbReference type="GO" id="GO:0016887">
    <property type="term" value="F:ATP hydrolysis activity"/>
    <property type="evidence" value="ECO:0007669"/>
    <property type="project" value="InterPro"/>
</dbReference>
<evidence type="ECO:0000256" key="1">
    <source>
        <dbReference type="ARBA" id="ARBA00022448"/>
    </source>
</evidence>
<dbReference type="RefSeq" id="WP_086088171.1">
    <property type="nucleotide sequence ID" value="NZ_CP021112.1"/>
</dbReference>
<evidence type="ECO:0000313" key="5">
    <source>
        <dbReference type="Proteomes" id="UP000194137"/>
    </source>
</evidence>
<dbReference type="Pfam" id="PF12399">
    <property type="entry name" value="BCA_ABC_TP_C"/>
    <property type="match status" value="1"/>
</dbReference>
<dbReference type="AlphaFoldDB" id="A0A1W6ZR83"/>
<keyword evidence="5" id="KW-1185">Reference proteome</keyword>
<evidence type="ECO:0000256" key="2">
    <source>
        <dbReference type="ARBA" id="ARBA00022741"/>
    </source>
</evidence>
<keyword evidence="2" id="KW-0547">Nucleotide-binding</keyword>
<dbReference type="CDD" id="cd03219">
    <property type="entry name" value="ABC_Mj1267_LivG_branched"/>
    <property type="match status" value="1"/>
</dbReference>
<dbReference type="GO" id="GO:0005886">
    <property type="term" value="C:plasma membrane"/>
    <property type="evidence" value="ECO:0007669"/>
    <property type="project" value="TreeGrafter"/>
</dbReference>
<dbReference type="SUPFAM" id="SSF52540">
    <property type="entry name" value="P-loop containing nucleoside triphosphate hydrolases"/>
    <property type="match status" value="1"/>
</dbReference>
<keyword evidence="3 4" id="KW-0067">ATP-binding</keyword>
<dbReference type="Pfam" id="PF00005">
    <property type="entry name" value="ABC_tran"/>
    <property type="match status" value="1"/>
</dbReference>
<dbReference type="KEGG" id="psin:CAK95_12220"/>
<dbReference type="OrthoDB" id="9779872at2"/>
<dbReference type="SMART" id="SM00382">
    <property type="entry name" value="AAA"/>
    <property type="match status" value="1"/>
</dbReference>
<name>A0A1W6ZR83_9HYPH</name>
<dbReference type="STRING" id="1235591.CAK95_12220"/>
<evidence type="ECO:0000313" key="4">
    <source>
        <dbReference type="EMBL" id="ARP99767.1"/>
    </source>
</evidence>
<dbReference type="InterPro" id="IPR003439">
    <property type="entry name" value="ABC_transporter-like_ATP-bd"/>
</dbReference>
<dbReference type="InterPro" id="IPR032823">
    <property type="entry name" value="BCA_ABC_TP_C"/>
</dbReference>
<proteinExistence type="predicted"/>
<dbReference type="PROSITE" id="PS50893">
    <property type="entry name" value="ABC_TRANSPORTER_2"/>
    <property type="match status" value="1"/>
</dbReference>
<dbReference type="EMBL" id="CP021112">
    <property type="protein sequence ID" value="ARP99767.1"/>
    <property type="molecule type" value="Genomic_DNA"/>
</dbReference>
<dbReference type="Gene3D" id="3.40.50.300">
    <property type="entry name" value="P-loop containing nucleotide triphosphate hydrolases"/>
    <property type="match status" value="1"/>
</dbReference>
<dbReference type="InterPro" id="IPR003593">
    <property type="entry name" value="AAA+_ATPase"/>
</dbReference>
<dbReference type="Proteomes" id="UP000194137">
    <property type="component" value="Chromosome"/>
</dbReference>
<protein>
    <submittedName>
        <fullName evidence="4">ABC transporter ATP-binding protein</fullName>
    </submittedName>
</protein>
<keyword evidence="1" id="KW-0813">Transport</keyword>
<dbReference type="FunFam" id="3.40.50.300:FF:000421">
    <property type="entry name" value="Branched-chain amino acid ABC transporter ATP-binding protein"/>
    <property type="match status" value="1"/>
</dbReference>
<reference evidence="4 5" key="1">
    <citation type="submission" date="2017-05" db="EMBL/GenBank/DDBJ databases">
        <title>Full genome sequence of Pseudorhodoplanes sinuspersici.</title>
        <authorList>
            <person name="Dastgheib S.M.M."/>
            <person name="Shavandi M."/>
            <person name="Tirandaz H."/>
        </authorList>
    </citation>
    <scope>NUCLEOTIDE SEQUENCE [LARGE SCALE GENOMIC DNA]</scope>
    <source>
        <strain evidence="4 5">RIPI110</strain>
    </source>
</reference>
<sequence>MRDLLTLEGITLGFGGIQALSDVSASVREHSVTAVIGPNGAGKTSLFNVISGFYRANAGTARYDGHDLLATPSNARARMGIARTFQNIALFQGLSVLENIKLGAHADLRANLLSASVFLGPAAGEEAALTRRIDEEILEPLGLAEIRDRPVAGLPYGQQKRLELARAMVMRPRLLMLDEPFAGMPPPEKRRMAEAIRSFMRTGGVTTLLIDHDMEAVMGLSDHVVVLNFGKVIAAGDVAMVRRHPDVIEAYLGAA</sequence>
<evidence type="ECO:0000256" key="3">
    <source>
        <dbReference type="ARBA" id="ARBA00022840"/>
    </source>
</evidence>
<dbReference type="PANTHER" id="PTHR45772">
    <property type="entry name" value="CONSERVED COMPONENT OF ABC TRANSPORTER FOR NATURAL AMINO ACIDS-RELATED"/>
    <property type="match status" value="1"/>
</dbReference>
<dbReference type="GO" id="GO:0005524">
    <property type="term" value="F:ATP binding"/>
    <property type="evidence" value="ECO:0007669"/>
    <property type="project" value="UniProtKB-KW"/>
</dbReference>
<dbReference type="InterPro" id="IPR027417">
    <property type="entry name" value="P-loop_NTPase"/>
</dbReference>
<dbReference type="PANTHER" id="PTHR45772:SF1">
    <property type="entry name" value="ABC TRANSPORTER ATP-BINDING PROTEIN"/>
    <property type="match status" value="1"/>
</dbReference>
<accession>A0A1W6ZR83</accession>
<dbReference type="InterPro" id="IPR051120">
    <property type="entry name" value="ABC_AA/LPS_Transport"/>
</dbReference>
<organism evidence="4 5">
    <name type="scientific">Pseudorhodoplanes sinuspersici</name>
    <dbReference type="NCBI Taxonomy" id="1235591"/>
    <lineage>
        <taxon>Bacteria</taxon>
        <taxon>Pseudomonadati</taxon>
        <taxon>Pseudomonadota</taxon>
        <taxon>Alphaproteobacteria</taxon>
        <taxon>Hyphomicrobiales</taxon>
        <taxon>Pseudorhodoplanes</taxon>
    </lineage>
</organism>
<gene>
    <name evidence="4" type="ORF">CAK95_12220</name>
</gene>